<proteinExistence type="predicted"/>
<dbReference type="Gene3D" id="3.30.420.10">
    <property type="entry name" value="Ribonuclease H-like superfamily/Ribonuclease H"/>
    <property type="match status" value="1"/>
</dbReference>
<accession>A0AAN7S0Q9</accession>
<keyword evidence="2" id="KW-1185">Reference proteome</keyword>
<organism evidence="1 2">
    <name type="scientific">Mycteria americana</name>
    <name type="common">Wood stork</name>
    <dbReference type="NCBI Taxonomy" id="33587"/>
    <lineage>
        <taxon>Eukaryota</taxon>
        <taxon>Metazoa</taxon>
        <taxon>Chordata</taxon>
        <taxon>Craniata</taxon>
        <taxon>Vertebrata</taxon>
        <taxon>Euteleostomi</taxon>
        <taxon>Archelosauria</taxon>
        <taxon>Archosauria</taxon>
        <taxon>Dinosauria</taxon>
        <taxon>Saurischia</taxon>
        <taxon>Theropoda</taxon>
        <taxon>Coelurosauria</taxon>
        <taxon>Aves</taxon>
        <taxon>Neognathae</taxon>
        <taxon>Neoaves</taxon>
        <taxon>Aequornithes</taxon>
        <taxon>Ciconiiformes</taxon>
        <taxon>Ciconiidae</taxon>
        <taxon>Mycteria</taxon>
    </lineage>
</organism>
<sequence length="283" mass="31679">MPCGGGYSNGSRVRQRRGKPICAAALWQNIAAWVENLVVKVRHVDAHVPKSWATEENQNNQQADQAAKIEVAQVDLDWQHKGELFIAQHKGCKVGSDSLGSSFNSVDNQLMQTDIRSSKKNKATKPDQSAVKELTFDLRSIIHFGVIWRTVPKAAGTRLKKGDDGNLMEFYKDKCEILHLWWNNPMQLYGLGSQVPGKELYRKGLEGPGIHNILPGILVTMNTGDIQNRFVSYPGPKRLCIAVVHTLCFDLMTFSHDTEKSLQQFMGSLDQDNALKDLVDHVQ</sequence>
<dbReference type="Proteomes" id="UP001333110">
    <property type="component" value="Unassembled WGS sequence"/>
</dbReference>
<dbReference type="InterPro" id="IPR036397">
    <property type="entry name" value="RNaseH_sf"/>
</dbReference>
<dbReference type="GO" id="GO:0003676">
    <property type="term" value="F:nucleic acid binding"/>
    <property type="evidence" value="ECO:0007669"/>
    <property type="project" value="InterPro"/>
</dbReference>
<dbReference type="EMBL" id="JAUNZN010000003">
    <property type="protein sequence ID" value="KAK4824015.1"/>
    <property type="molecule type" value="Genomic_DNA"/>
</dbReference>
<name>A0AAN7S0Q9_MYCAM</name>
<comment type="caution">
    <text evidence="1">The sequence shown here is derived from an EMBL/GenBank/DDBJ whole genome shotgun (WGS) entry which is preliminary data.</text>
</comment>
<gene>
    <name evidence="1" type="ORF">QYF61_009606</name>
</gene>
<feature type="non-terminal residue" evidence="1">
    <location>
        <position position="283"/>
    </location>
</feature>
<dbReference type="AlphaFoldDB" id="A0AAN7S0Q9"/>
<evidence type="ECO:0000313" key="2">
    <source>
        <dbReference type="Proteomes" id="UP001333110"/>
    </source>
</evidence>
<evidence type="ECO:0000313" key="1">
    <source>
        <dbReference type="EMBL" id="KAK4824015.1"/>
    </source>
</evidence>
<reference evidence="1 2" key="1">
    <citation type="journal article" date="2023" name="J. Hered.">
        <title>Chromosome-level genome of the wood stork (Mycteria americana) provides insight into avian chromosome evolution.</title>
        <authorList>
            <person name="Flamio R. Jr."/>
            <person name="Ramstad K.M."/>
        </authorList>
    </citation>
    <scope>NUCLEOTIDE SEQUENCE [LARGE SCALE GENOMIC DNA]</scope>
    <source>
        <strain evidence="1">JAX WOST 10</strain>
    </source>
</reference>
<protein>
    <submittedName>
        <fullName evidence="1">Uncharacterized protein</fullName>
    </submittedName>
</protein>